<dbReference type="HOGENOM" id="CLU_2365759_0_0_1"/>
<dbReference type="Proteomes" id="UP000002051">
    <property type="component" value="Chromosome 2"/>
</dbReference>
<feature type="region of interest" description="Disordered" evidence="1">
    <location>
        <begin position="1"/>
        <end position="36"/>
    </location>
</feature>
<reference evidence="3" key="3">
    <citation type="submission" date="2015-04" db="UniProtKB">
        <authorList>
            <consortium name="EnsemblPlants"/>
        </authorList>
    </citation>
    <scope>IDENTIFICATION</scope>
    <source>
        <strain evidence="3">cv. Jemalong A17</strain>
    </source>
</reference>
<keyword evidence="4" id="KW-1185">Reference proteome</keyword>
<feature type="compositionally biased region" description="Polar residues" evidence="1">
    <location>
        <begin position="1"/>
        <end position="17"/>
    </location>
</feature>
<reference evidence="2 4" key="1">
    <citation type="journal article" date="2011" name="Nature">
        <title>The Medicago genome provides insight into the evolution of rhizobial symbioses.</title>
        <authorList>
            <person name="Young N.D."/>
            <person name="Debelle F."/>
            <person name="Oldroyd G.E."/>
            <person name="Geurts R."/>
            <person name="Cannon S.B."/>
            <person name="Udvardi M.K."/>
            <person name="Benedito V.A."/>
            <person name="Mayer K.F."/>
            <person name="Gouzy J."/>
            <person name="Schoof H."/>
            <person name="Van de Peer Y."/>
            <person name="Proost S."/>
            <person name="Cook D.R."/>
            <person name="Meyers B.C."/>
            <person name="Spannagl M."/>
            <person name="Cheung F."/>
            <person name="De Mita S."/>
            <person name="Krishnakumar V."/>
            <person name="Gundlach H."/>
            <person name="Zhou S."/>
            <person name="Mudge J."/>
            <person name="Bharti A.K."/>
            <person name="Murray J.D."/>
            <person name="Naoumkina M.A."/>
            <person name="Rosen B."/>
            <person name="Silverstein K.A."/>
            <person name="Tang H."/>
            <person name="Rombauts S."/>
            <person name="Zhao P.X."/>
            <person name="Zhou P."/>
            <person name="Barbe V."/>
            <person name="Bardou P."/>
            <person name="Bechner M."/>
            <person name="Bellec A."/>
            <person name="Berger A."/>
            <person name="Berges H."/>
            <person name="Bidwell S."/>
            <person name="Bisseling T."/>
            <person name="Choisne N."/>
            <person name="Couloux A."/>
            <person name="Denny R."/>
            <person name="Deshpande S."/>
            <person name="Dai X."/>
            <person name="Doyle J.J."/>
            <person name="Dudez A.M."/>
            <person name="Farmer A.D."/>
            <person name="Fouteau S."/>
            <person name="Franken C."/>
            <person name="Gibelin C."/>
            <person name="Gish J."/>
            <person name="Goldstein S."/>
            <person name="Gonzalez A.J."/>
            <person name="Green P.J."/>
            <person name="Hallab A."/>
            <person name="Hartog M."/>
            <person name="Hua A."/>
            <person name="Humphray S.J."/>
            <person name="Jeong D.H."/>
            <person name="Jing Y."/>
            <person name="Jocker A."/>
            <person name="Kenton S.M."/>
            <person name="Kim D.J."/>
            <person name="Klee K."/>
            <person name="Lai H."/>
            <person name="Lang C."/>
            <person name="Lin S."/>
            <person name="Macmil S.L."/>
            <person name="Magdelenat G."/>
            <person name="Matthews L."/>
            <person name="McCorrison J."/>
            <person name="Monaghan E.L."/>
            <person name="Mun J.H."/>
            <person name="Najar F.Z."/>
            <person name="Nicholson C."/>
            <person name="Noirot C."/>
            <person name="O'Bleness M."/>
            <person name="Paule C.R."/>
            <person name="Poulain J."/>
            <person name="Prion F."/>
            <person name="Qin B."/>
            <person name="Qu C."/>
            <person name="Retzel E.F."/>
            <person name="Riddle C."/>
            <person name="Sallet E."/>
            <person name="Samain S."/>
            <person name="Samson N."/>
            <person name="Sanders I."/>
            <person name="Saurat O."/>
            <person name="Scarpelli C."/>
            <person name="Schiex T."/>
            <person name="Segurens B."/>
            <person name="Severin A.J."/>
            <person name="Sherrier D.J."/>
            <person name="Shi R."/>
            <person name="Sims S."/>
            <person name="Singer S.R."/>
            <person name="Sinharoy S."/>
            <person name="Sterck L."/>
            <person name="Viollet A."/>
            <person name="Wang B.B."/>
            <person name="Wang K."/>
            <person name="Wang M."/>
            <person name="Wang X."/>
            <person name="Warfsmann J."/>
            <person name="Weissenbach J."/>
            <person name="White D.D."/>
            <person name="White J.D."/>
            <person name="Wiley G.B."/>
            <person name="Wincker P."/>
            <person name="Xing Y."/>
            <person name="Yang L."/>
            <person name="Yao Z."/>
            <person name="Ying F."/>
            <person name="Zhai J."/>
            <person name="Zhou L."/>
            <person name="Zuber A."/>
            <person name="Denarie J."/>
            <person name="Dixon R.A."/>
            <person name="May G.D."/>
            <person name="Schwartz D.C."/>
            <person name="Rogers J."/>
            <person name="Quetier F."/>
            <person name="Town C.D."/>
            <person name="Roe B.A."/>
        </authorList>
    </citation>
    <scope>NUCLEOTIDE SEQUENCE [LARGE SCALE GENOMIC DNA]</scope>
    <source>
        <strain evidence="2">A17</strain>
        <strain evidence="3 4">cv. Jemalong A17</strain>
    </source>
</reference>
<evidence type="ECO:0000313" key="4">
    <source>
        <dbReference type="Proteomes" id="UP000002051"/>
    </source>
</evidence>
<reference evidence="2 4" key="2">
    <citation type="journal article" date="2014" name="BMC Genomics">
        <title>An improved genome release (version Mt4.0) for the model legume Medicago truncatula.</title>
        <authorList>
            <person name="Tang H."/>
            <person name="Krishnakumar V."/>
            <person name="Bidwell S."/>
            <person name="Rosen B."/>
            <person name="Chan A."/>
            <person name="Zhou S."/>
            <person name="Gentzbittel L."/>
            <person name="Childs K.L."/>
            <person name="Yandell M."/>
            <person name="Gundlach H."/>
            <person name="Mayer K.F."/>
            <person name="Schwartz D.C."/>
            <person name="Town C.D."/>
        </authorList>
    </citation>
    <scope>GENOME REANNOTATION</scope>
    <source>
        <strain evidence="3 4">cv. Jemalong A17</strain>
    </source>
</reference>
<evidence type="ECO:0000313" key="3">
    <source>
        <dbReference type="EnsemblPlants" id="AES66947"/>
    </source>
</evidence>
<dbReference type="PaxDb" id="3880-AES66947"/>
<accession>G7IM61</accession>
<protein>
    <submittedName>
        <fullName evidence="2 3">Uncharacterized protein</fullName>
    </submittedName>
</protein>
<dbReference type="EnsemblPlants" id="AES66947">
    <property type="protein sequence ID" value="AES66947"/>
    <property type="gene ID" value="MTR_2g083760"/>
</dbReference>
<evidence type="ECO:0000313" key="2">
    <source>
        <dbReference type="EMBL" id="AES66947.1"/>
    </source>
</evidence>
<sequence length="101" mass="11672">MSSEFVFSAQGDHNLQATKKPPDPKPHPSPKISFRDKLLGPSQETFIREKEDMIEKKLFRIEHENGNRLLPKVHLEPSVFQELCTPWKDAVLVIFGYQTIN</sequence>
<proteinExistence type="predicted"/>
<gene>
    <name evidence="2" type="ordered locus">MTR_2g083760</name>
</gene>
<evidence type="ECO:0000256" key="1">
    <source>
        <dbReference type="SAM" id="MobiDB-lite"/>
    </source>
</evidence>
<organism evidence="2 4">
    <name type="scientific">Medicago truncatula</name>
    <name type="common">Barrel medic</name>
    <name type="synonym">Medicago tribuloides</name>
    <dbReference type="NCBI Taxonomy" id="3880"/>
    <lineage>
        <taxon>Eukaryota</taxon>
        <taxon>Viridiplantae</taxon>
        <taxon>Streptophyta</taxon>
        <taxon>Embryophyta</taxon>
        <taxon>Tracheophyta</taxon>
        <taxon>Spermatophyta</taxon>
        <taxon>Magnoliopsida</taxon>
        <taxon>eudicotyledons</taxon>
        <taxon>Gunneridae</taxon>
        <taxon>Pentapetalae</taxon>
        <taxon>rosids</taxon>
        <taxon>fabids</taxon>
        <taxon>Fabales</taxon>
        <taxon>Fabaceae</taxon>
        <taxon>Papilionoideae</taxon>
        <taxon>50 kb inversion clade</taxon>
        <taxon>NPAAA clade</taxon>
        <taxon>Hologalegina</taxon>
        <taxon>IRL clade</taxon>
        <taxon>Trifolieae</taxon>
        <taxon>Medicago</taxon>
    </lineage>
</organism>
<name>G7IM61_MEDTR</name>
<dbReference type="EMBL" id="CM001218">
    <property type="protein sequence ID" value="AES66947.1"/>
    <property type="molecule type" value="Genomic_DNA"/>
</dbReference>
<dbReference type="AlphaFoldDB" id="G7IM61"/>